<organism evidence="6 7">
    <name type="scientific">Tessaracoccus antarcticus</name>
    <dbReference type="NCBI Taxonomy" id="2479848"/>
    <lineage>
        <taxon>Bacteria</taxon>
        <taxon>Bacillati</taxon>
        <taxon>Actinomycetota</taxon>
        <taxon>Actinomycetes</taxon>
        <taxon>Propionibacteriales</taxon>
        <taxon>Propionibacteriaceae</taxon>
        <taxon>Tessaracoccus</taxon>
    </lineage>
</organism>
<dbReference type="PROSITE" id="PS51318">
    <property type="entry name" value="TAT"/>
    <property type="match status" value="1"/>
</dbReference>
<dbReference type="SUPFAM" id="SSF50022">
    <property type="entry name" value="ISP domain"/>
    <property type="match status" value="1"/>
</dbReference>
<evidence type="ECO:0000256" key="1">
    <source>
        <dbReference type="ARBA" id="ARBA00022714"/>
    </source>
</evidence>
<sequence>MSTRRELLASGAAIAAAMLVGCSNGSNPEDLVAVTVAKSDIPVGGGVVRAESGVVITQPEAGTFLGFTSVCTHQQCDVREVREDGIYCACHGSLFSITDGSPTAGPASAPLGFVVLVDNGDSLTHTP</sequence>
<name>A0A3M0G407_9ACTN</name>
<comment type="caution">
    <text evidence="6">The sequence shown here is derived from an EMBL/GenBank/DDBJ whole genome shotgun (WGS) entry which is preliminary data.</text>
</comment>
<evidence type="ECO:0000313" key="7">
    <source>
        <dbReference type="Proteomes" id="UP000275256"/>
    </source>
</evidence>
<dbReference type="InterPro" id="IPR017941">
    <property type="entry name" value="Rieske_2Fe-2S"/>
</dbReference>
<feature type="domain" description="Rieske" evidence="5">
    <location>
        <begin position="33"/>
        <end position="125"/>
    </location>
</feature>
<dbReference type="EMBL" id="REFW01000002">
    <property type="protein sequence ID" value="RMB59710.1"/>
    <property type="molecule type" value="Genomic_DNA"/>
</dbReference>
<keyword evidence="1" id="KW-0001">2Fe-2S</keyword>
<keyword evidence="7" id="KW-1185">Reference proteome</keyword>
<dbReference type="InterPro" id="IPR036922">
    <property type="entry name" value="Rieske_2Fe-2S_sf"/>
</dbReference>
<evidence type="ECO:0000313" key="6">
    <source>
        <dbReference type="EMBL" id="RMB59710.1"/>
    </source>
</evidence>
<evidence type="ECO:0000256" key="4">
    <source>
        <dbReference type="ARBA" id="ARBA00023014"/>
    </source>
</evidence>
<dbReference type="PROSITE" id="PS51296">
    <property type="entry name" value="RIESKE"/>
    <property type="match status" value="1"/>
</dbReference>
<dbReference type="InterPro" id="IPR006311">
    <property type="entry name" value="TAT_signal"/>
</dbReference>
<dbReference type="GO" id="GO:0051537">
    <property type="term" value="F:2 iron, 2 sulfur cluster binding"/>
    <property type="evidence" value="ECO:0007669"/>
    <property type="project" value="UniProtKB-KW"/>
</dbReference>
<keyword evidence="3" id="KW-0408">Iron</keyword>
<dbReference type="RefSeq" id="WP_121901189.1">
    <property type="nucleotide sequence ID" value="NZ_REFW01000002.1"/>
</dbReference>
<reference evidence="6 7" key="1">
    <citation type="submission" date="2018-10" db="EMBL/GenBank/DDBJ databases">
        <title>Tessaracoccus antarcticuss sp. nov., isolated from sediment.</title>
        <authorList>
            <person name="Zhou L.Y."/>
            <person name="Du Z.J."/>
        </authorList>
    </citation>
    <scope>NUCLEOTIDE SEQUENCE [LARGE SCALE GENOMIC DNA]</scope>
    <source>
        <strain evidence="6 7">JDX10</strain>
    </source>
</reference>
<keyword evidence="2" id="KW-0479">Metal-binding</keyword>
<dbReference type="Gene3D" id="2.102.10.10">
    <property type="entry name" value="Rieske [2Fe-2S] iron-sulphur domain"/>
    <property type="match status" value="1"/>
</dbReference>
<dbReference type="OrthoDB" id="25106at2"/>
<protein>
    <submittedName>
        <fullName evidence="6">Rieske (2Fe-2S) protein</fullName>
    </submittedName>
</protein>
<dbReference type="GO" id="GO:0016705">
    <property type="term" value="F:oxidoreductase activity, acting on paired donors, with incorporation or reduction of molecular oxygen"/>
    <property type="evidence" value="ECO:0007669"/>
    <property type="project" value="UniProtKB-ARBA"/>
</dbReference>
<keyword evidence="4" id="KW-0411">Iron-sulfur</keyword>
<evidence type="ECO:0000259" key="5">
    <source>
        <dbReference type="PROSITE" id="PS51296"/>
    </source>
</evidence>
<dbReference type="Proteomes" id="UP000275256">
    <property type="component" value="Unassembled WGS sequence"/>
</dbReference>
<dbReference type="AlphaFoldDB" id="A0A3M0G407"/>
<dbReference type="Pfam" id="PF00355">
    <property type="entry name" value="Rieske"/>
    <property type="match status" value="1"/>
</dbReference>
<dbReference type="GO" id="GO:0046872">
    <property type="term" value="F:metal ion binding"/>
    <property type="evidence" value="ECO:0007669"/>
    <property type="project" value="UniProtKB-KW"/>
</dbReference>
<dbReference type="GO" id="GO:0004497">
    <property type="term" value="F:monooxygenase activity"/>
    <property type="evidence" value="ECO:0007669"/>
    <property type="project" value="UniProtKB-ARBA"/>
</dbReference>
<gene>
    <name evidence="6" type="ORF">EAX62_08110</name>
</gene>
<evidence type="ECO:0000256" key="2">
    <source>
        <dbReference type="ARBA" id="ARBA00022723"/>
    </source>
</evidence>
<dbReference type="CDD" id="cd03467">
    <property type="entry name" value="Rieske"/>
    <property type="match status" value="1"/>
</dbReference>
<proteinExistence type="predicted"/>
<accession>A0A3M0G407</accession>
<dbReference type="PROSITE" id="PS51257">
    <property type="entry name" value="PROKAR_LIPOPROTEIN"/>
    <property type="match status" value="1"/>
</dbReference>
<evidence type="ECO:0000256" key="3">
    <source>
        <dbReference type="ARBA" id="ARBA00023004"/>
    </source>
</evidence>